<sequence length="72" mass="7683">MNKISKQAAALGRKAGHQHAGTPVSLLYPPFFSPSHAKEPFFLYGYHVIGEFPSDALPSIFLSAPARAAGQS</sequence>
<evidence type="ECO:0000313" key="2">
    <source>
        <dbReference type="EMBL" id="KAL2281800.1"/>
    </source>
</evidence>
<dbReference type="EMBL" id="JBAWTH010000054">
    <property type="protein sequence ID" value="KAL2281800.1"/>
    <property type="molecule type" value="Genomic_DNA"/>
</dbReference>
<gene>
    <name evidence="2" type="ORF">FJTKL_11273</name>
</gene>
<evidence type="ECO:0000256" key="1">
    <source>
        <dbReference type="SAM" id="MobiDB-lite"/>
    </source>
</evidence>
<comment type="caution">
    <text evidence="2">The sequence shown here is derived from an EMBL/GenBank/DDBJ whole genome shotgun (WGS) entry which is preliminary data.</text>
</comment>
<evidence type="ECO:0000313" key="3">
    <source>
        <dbReference type="Proteomes" id="UP001600888"/>
    </source>
</evidence>
<protein>
    <submittedName>
        <fullName evidence="2">Uncharacterized protein</fullName>
    </submittedName>
</protein>
<dbReference type="Proteomes" id="UP001600888">
    <property type="component" value="Unassembled WGS sequence"/>
</dbReference>
<name>A0ABR4EHF2_9PEZI</name>
<feature type="region of interest" description="Disordered" evidence="1">
    <location>
        <begin position="1"/>
        <end position="22"/>
    </location>
</feature>
<accession>A0ABR4EHF2</accession>
<proteinExistence type="predicted"/>
<reference evidence="2 3" key="1">
    <citation type="submission" date="2024-03" db="EMBL/GenBank/DDBJ databases">
        <title>A high-quality draft genome sequence of Diaporthe vaccinii, a causative agent of upright dieback and viscid rot disease in cranberry plants.</title>
        <authorList>
            <person name="Sarrasin M."/>
            <person name="Lang B.F."/>
            <person name="Burger G."/>
        </authorList>
    </citation>
    <scope>NUCLEOTIDE SEQUENCE [LARGE SCALE GENOMIC DNA]</scope>
    <source>
        <strain evidence="2 3">IS7</strain>
    </source>
</reference>
<organism evidence="2 3">
    <name type="scientific">Diaporthe vaccinii</name>
    <dbReference type="NCBI Taxonomy" id="105482"/>
    <lineage>
        <taxon>Eukaryota</taxon>
        <taxon>Fungi</taxon>
        <taxon>Dikarya</taxon>
        <taxon>Ascomycota</taxon>
        <taxon>Pezizomycotina</taxon>
        <taxon>Sordariomycetes</taxon>
        <taxon>Sordariomycetidae</taxon>
        <taxon>Diaporthales</taxon>
        <taxon>Diaporthaceae</taxon>
        <taxon>Diaporthe</taxon>
        <taxon>Diaporthe eres species complex</taxon>
    </lineage>
</organism>
<keyword evidence="3" id="KW-1185">Reference proteome</keyword>